<dbReference type="SMART" id="SM00342">
    <property type="entry name" value="HTH_ARAC"/>
    <property type="match status" value="1"/>
</dbReference>
<dbReference type="Gene3D" id="1.10.10.60">
    <property type="entry name" value="Homeodomain-like"/>
    <property type="match status" value="2"/>
</dbReference>
<feature type="domain" description="HTH araC/xylS-type" evidence="5">
    <location>
        <begin position="426"/>
        <end position="525"/>
    </location>
</feature>
<keyword evidence="1" id="KW-0805">Transcription regulation</keyword>
<evidence type="ECO:0000259" key="5">
    <source>
        <dbReference type="PROSITE" id="PS01124"/>
    </source>
</evidence>
<dbReference type="PROSITE" id="PS50110">
    <property type="entry name" value="RESPONSE_REGULATORY"/>
    <property type="match status" value="1"/>
</dbReference>
<evidence type="ECO:0000256" key="2">
    <source>
        <dbReference type="ARBA" id="ARBA00023125"/>
    </source>
</evidence>
<dbReference type="GO" id="GO:0043565">
    <property type="term" value="F:sequence-specific DNA binding"/>
    <property type="evidence" value="ECO:0007669"/>
    <property type="project" value="InterPro"/>
</dbReference>
<dbReference type="CDD" id="cd17536">
    <property type="entry name" value="REC_YesN-like"/>
    <property type="match status" value="1"/>
</dbReference>
<dbReference type="Pfam" id="PF00072">
    <property type="entry name" value="Response_reg"/>
    <property type="match status" value="1"/>
</dbReference>
<dbReference type="RefSeq" id="WP_146621157.1">
    <property type="nucleotide sequence ID" value="NZ_BJCC01000005.1"/>
</dbReference>
<dbReference type="InterPro" id="IPR018060">
    <property type="entry name" value="HTH_AraC"/>
</dbReference>
<dbReference type="Proteomes" id="UP000290567">
    <property type="component" value="Unassembled WGS sequence"/>
</dbReference>
<dbReference type="AlphaFoldDB" id="A0A4P5PB36"/>
<keyword evidence="8" id="KW-1185">Reference proteome</keyword>
<dbReference type="GO" id="GO:0000160">
    <property type="term" value="P:phosphorelay signal transduction system"/>
    <property type="evidence" value="ECO:0007669"/>
    <property type="project" value="InterPro"/>
</dbReference>
<keyword evidence="3" id="KW-0804">Transcription</keyword>
<accession>A0A4P5PB36</accession>
<dbReference type="InterPro" id="IPR001789">
    <property type="entry name" value="Sig_transdc_resp-reg_receiver"/>
</dbReference>
<organism evidence="7 8">
    <name type="scientific">Enterococcus florum</name>
    <dbReference type="NCBI Taxonomy" id="2480627"/>
    <lineage>
        <taxon>Bacteria</taxon>
        <taxon>Bacillati</taxon>
        <taxon>Bacillota</taxon>
        <taxon>Bacilli</taxon>
        <taxon>Lactobacillales</taxon>
        <taxon>Enterococcaceae</taxon>
        <taxon>Enterococcus</taxon>
    </lineage>
</organism>
<dbReference type="EMBL" id="BJCC01000005">
    <property type="protein sequence ID" value="GCF92652.1"/>
    <property type="molecule type" value="Genomic_DNA"/>
</dbReference>
<keyword evidence="4" id="KW-0597">Phosphoprotein</keyword>
<evidence type="ECO:0000313" key="7">
    <source>
        <dbReference type="EMBL" id="GCF92652.1"/>
    </source>
</evidence>
<reference evidence="8" key="1">
    <citation type="submission" date="2019-02" db="EMBL/GenBank/DDBJ databases">
        <title>Draft genome sequence of Enterococcus sp. Gos25-1.</title>
        <authorList>
            <person name="Tanaka N."/>
            <person name="Shiwa Y."/>
            <person name="Fujita N."/>
        </authorList>
    </citation>
    <scope>NUCLEOTIDE SEQUENCE [LARGE SCALE GENOMIC DNA]</scope>
    <source>
        <strain evidence="8">Gos25-1</strain>
    </source>
</reference>
<dbReference type="PANTHER" id="PTHR43280">
    <property type="entry name" value="ARAC-FAMILY TRANSCRIPTIONAL REGULATOR"/>
    <property type="match status" value="1"/>
</dbReference>
<dbReference type="GO" id="GO:0003700">
    <property type="term" value="F:DNA-binding transcription factor activity"/>
    <property type="evidence" value="ECO:0007669"/>
    <property type="project" value="InterPro"/>
</dbReference>
<keyword evidence="2 7" id="KW-0238">DNA-binding</keyword>
<dbReference type="SMART" id="SM00448">
    <property type="entry name" value="REC"/>
    <property type="match status" value="1"/>
</dbReference>
<feature type="domain" description="Response regulatory" evidence="6">
    <location>
        <begin position="8"/>
        <end position="127"/>
    </location>
</feature>
<evidence type="ECO:0000256" key="1">
    <source>
        <dbReference type="ARBA" id="ARBA00023015"/>
    </source>
</evidence>
<proteinExistence type="predicted"/>
<evidence type="ECO:0000256" key="4">
    <source>
        <dbReference type="PROSITE-ProRule" id="PRU00169"/>
    </source>
</evidence>
<dbReference type="InterPro" id="IPR011006">
    <property type="entry name" value="CheY-like_superfamily"/>
</dbReference>
<evidence type="ECO:0000256" key="3">
    <source>
        <dbReference type="ARBA" id="ARBA00023163"/>
    </source>
</evidence>
<protein>
    <submittedName>
        <fullName evidence="7">DNA-binding response regulator</fullName>
    </submittedName>
</protein>
<evidence type="ECO:0000313" key="8">
    <source>
        <dbReference type="Proteomes" id="UP000290567"/>
    </source>
</evidence>
<dbReference type="SUPFAM" id="SSF46689">
    <property type="entry name" value="Homeodomain-like"/>
    <property type="match status" value="2"/>
</dbReference>
<sequence length="533" mass="61695">MEHKPLMKVFIVEDELLIRNSLRMMLTKYEQTYGIVYAGEASDGEIALSMMREIKPDILLTDIRMPFMDGLTLAKYAKDLFPWLHVIIISGYQDFPYLQEAISIGVEGYLTKPIHEEELCEVIQRARTNHEKMLIEQTDPSKQEKMIDFEYYKEHFFHKLKDGKYSTNELFDRQKRLNFTFIGKYFTILVARLTPAVKDSSLYHSLITRFSELFHADSQVLLTIFDDFTITGIIAGDRLEESLNKAYYVADILQYELHKYPEMTFLIGIGCQTNRVSELGGLLQKHEEALALTSDQSSQPIIELAVPSTKIPKEITDAFMPLLEPEHLEIPALLSEIEHLRTTVSSVSDPSLNQAILDTIFLWIKQVDEAACDDLQQEYTNDKLETICQTPTLFTLTSRLLLEELTKLKNQQKNPEYQSKTDKIVQQCVDYLKENYADPNLSLQSLADHLNISPAYLSTIFSQNKQVTFIEYLTCIRMEQAKKLLVETNHKIIDITFFVGYNDPNYFSFTFKKRNGLSPKEFRKTAKNDNEDH</sequence>
<dbReference type="Pfam" id="PF12833">
    <property type="entry name" value="HTH_18"/>
    <property type="match status" value="1"/>
</dbReference>
<dbReference type="Gene3D" id="3.40.50.2300">
    <property type="match status" value="1"/>
</dbReference>
<dbReference type="PROSITE" id="PS01124">
    <property type="entry name" value="HTH_ARAC_FAMILY_2"/>
    <property type="match status" value="1"/>
</dbReference>
<dbReference type="OrthoDB" id="342399at2"/>
<comment type="caution">
    <text evidence="7">The sequence shown here is derived from an EMBL/GenBank/DDBJ whole genome shotgun (WGS) entry which is preliminary data.</text>
</comment>
<feature type="modified residue" description="4-aspartylphosphate" evidence="4">
    <location>
        <position position="62"/>
    </location>
</feature>
<gene>
    <name evidence="7" type="ORF">NRIC_05430</name>
</gene>
<evidence type="ECO:0000259" key="6">
    <source>
        <dbReference type="PROSITE" id="PS50110"/>
    </source>
</evidence>
<dbReference type="InterPro" id="IPR009057">
    <property type="entry name" value="Homeodomain-like_sf"/>
</dbReference>
<name>A0A4P5PB36_9ENTE</name>
<dbReference type="SUPFAM" id="SSF52172">
    <property type="entry name" value="CheY-like"/>
    <property type="match status" value="1"/>
</dbReference>
<dbReference type="PANTHER" id="PTHR43280:SF28">
    <property type="entry name" value="HTH-TYPE TRANSCRIPTIONAL ACTIVATOR RHAS"/>
    <property type="match status" value="1"/>
</dbReference>